<protein>
    <submittedName>
        <fullName evidence="1">Uncharacterized protein</fullName>
    </submittedName>
</protein>
<evidence type="ECO:0000313" key="2">
    <source>
        <dbReference type="Proteomes" id="UP001246858"/>
    </source>
</evidence>
<dbReference type="Proteomes" id="UP001246858">
    <property type="component" value="Unassembled WGS sequence"/>
</dbReference>
<name>A0ACC6KX87_9SPHI</name>
<comment type="caution">
    <text evidence="1">The sequence shown here is derived from an EMBL/GenBank/DDBJ whole genome shotgun (WGS) entry which is preliminary data.</text>
</comment>
<dbReference type="EMBL" id="JAVDTF010000002">
    <property type="protein sequence ID" value="MDR6783765.1"/>
    <property type="molecule type" value="Genomic_DNA"/>
</dbReference>
<gene>
    <name evidence="1" type="ORF">J2X78_002330</name>
</gene>
<sequence>MNRFTMENKDAKIYLGNYRGKISTKVKDHPNDLYLSRKAEEAWKTLEKVGLPEELLKIRTERMKK</sequence>
<reference evidence="1" key="1">
    <citation type="submission" date="2023-07" db="EMBL/GenBank/DDBJ databases">
        <title>Sorghum-associated microbial communities from plants grown in Nebraska, USA.</title>
        <authorList>
            <person name="Schachtman D."/>
        </authorList>
    </citation>
    <scope>NUCLEOTIDE SEQUENCE</scope>
    <source>
        <strain evidence="1">2697</strain>
    </source>
</reference>
<proteinExistence type="predicted"/>
<organism evidence="1 2">
    <name type="scientific">Pedobacter africanus</name>
    <dbReference type="NCBI Taxonomy" id="151894"/>
    <lineage>
        <taxon>Bacteria</taxon>
        <taxon>Pseudomonadati</taxon>
        <taxon>Bacteroidota</taxon>
        <taxon>Sphingobacteriia</taxon>
        <taxon>Sphingobacteriales</taxon>
        <taxon>Sphingobacteriaceae</taxon>
        <taxon>Pedobacter</taxon>
    </lineage>
</organism>
<accession>A0ACC6KX87</accession>
<keyword evidence="2" id="KW-1185">Reference proteome</keyword>
<evidence type="ECO:0000313" key="1">
    <source>
        <dbReference type="EMBL" id="MDR6783765.1"/>
    </source>
</evidence>